<dbReference type="InterPro" id="IPR052544">
    <property type="entry name" value="Bacteriocin_Proc_Enz"/>
</dbReference>
<sequence>MSTIETGTAPLAADGPDADPTAGHAGHAAHRAERGSERDAPRGTVGPIFSVGGAVERAAGDLAEDFHEASKITRITHPGWTDVRYAQQLAQEAQGVADAGPGGATSAPRLLPARPLPPALPLPHALGTTIAARRSADPGELVRPVALEELATVLRLAYGPRGDGSTRRHVPSAGALYPLDLHVVVRAAEGLAPGIHQLDPLEETLVDVSGLDRAGRVARFRRAAPTAMAPIAERAAVTIVITGSFERARCKYGLRGYRLTLLEAGHVAQNALLVATALGLPAIGWVGFVDHELDAVLGLDGVTQSSLYAISLGGPEPGARRSAREEASRG</sequence>
<dbReference type="InterPro" id="IPR020051">
    <property type="entry name" value="SagB-type_dehydrogenase"/>
</dbReference>
<comment type="caution">
    <text evidence="3">The sequence shown here is derived from an EMBL/GenBank/DDBJ whole genome shotgun (WGS) entry which is preliminary data.</text>
</comment>
<dbReference type="PANTHER" id="PTHR43745:SF2">
    <property type="entry name" value="NITROREDUCTASE MJ1384-RELATED"/>
    <property type="match status" value="1"/>
</dbReference>
<evidence type="ECO:0000313" key="3">
    <source>
        <dbReference type="EMBL" id="MBF4631502.1"/>
    </source>
</evidence>
<dbReference type="GO" id="GO:0016491">
    <property type="term" value="F:oxidoreductase activity"/>
    <property type="evidence" value="ECO:0007669"/>
    <property type="project" value="InterPro"/>
</dbReference>
<dbReference type="AlphaFoldDB" id="A0A8I0VCI2"/>
<dbReference type="Pfam" id="PF00881">
    <property type="entry name" value="Nitroreductase"/>
    <property type="match status" value="1"/>
</dbReference>
<protein>
    <submittedName>
        <fullName evidence="3">SagB/ThcOx family dehydrogenase</fullName>
    </submittedName>
</protein>
<dbReference type="PANTHER" id="PTHR43745">
    <property type="entry name" value="NITROREDUCTASE MJ1384-RELATED"/>
    <property type="match status" value="1"/>
</dbReference>
<name>A0A8I0VCI2_9MICO</name>
<dbReference type="EMBL" id="JADKRP010000001">
    <property type="protein sequence ID" value="MBF4631502.1"/>
    <property type="molecule type" value="Genomic_DNA"/>
</dbReference>
<dbReference type="Gene3D" id="3.40.109.10">
    <property type="entry name" value="NADH Oxidase"/>
    <property type="match status" value="1"/>
</dbReference>
<feature type="region of interest" description="Disordered" evidence="1">
    <location>
        <begin position="1"/>
        <end position="45"/>
    </location>
</feature>
<evidence type="ECO:0000259" key="2">
    <source>
        <dbReference type="Pfam" id="PF00881"/>
    </source>
</evidence>
<gene>
    <name evidence="3" type="ORF">ITJ42_09785</name>
</gene>
<proteinExistence type="predicted"/>
<organism evidence="3 4">
    <name type="scientific">Clavibacter phaseoli</name>
    <dbReference type="NCBI Taxonomy" id="1734031"/>
    <lineage>
        <taxon>Bacteria</taxon>
        <taxon>Bacillati</taxon>
        <taxon>Actinomycetota</taxon>
        <taxon>Actinomycetes</taxon>
        <taxon>Micrococcales</taxon>
        <taxon>Microbacteriaceae</taxon>
        <taxon>Clavibacter</taxon>
    </lineage>
</organism>
<feature type="compositionally biased region" description="Basic and acidic residues" evidence="1">
    <location>
        <begin position="30"/>
        <end position="41"/>
    </location>
</feature>
<dbReference type="Proteomes" id="UP000634579">
    <property type="component" value="Unassembled WGS sequence"/>
</dbReference>
<reference evidence="3 4" key="1">
    <citation type="submission" date="2020-10" db="EMBL/GenBank/DDBJ databases">
        <title>Draft genome sequences of plant-associated actinobacteria.</title>
        <authorList>
            <person name="Tarlachkov S.V."/>
            <person name="Starodumova I.P."/>
            <person name="Dorofeeva L.V."/>
            <person name="Prisyazhnaya N.V."/>
            <person name="Roubtsova T.V."/>
            <person name="Chizhov V.N."/>
            <person name="Nadler S.A."/>
            <person name="Subbotin S.A."/>
            <person name="Evtushenko L.I."/>
        </authorList>
    </citation>
    <scope>NUCLEOTIDE SEQUENCE [LARGE SCALE GENOMIC DNA]</scope>
    <source>
        <strain evidence="3 4">VKM Ac-2886</strain>
    </source>
</reference>
<evidence type="ECO:0000256" key="1">
    <source>
        <dbReference type="SAM" id="MobiDB-lite"/>
    </source>
</evidence>
<keyword evidence="4" id="KW-1185">Reference proteome</keyword>
<dbReference type="NCBIfam" id="TIGR03605">
    <property type="entry name" value="antibiot_sagB"/>
    <property type="match status" value="1"/>
</dbReference>
<accession>A0A8I0VCI2</accession>
<evidence type="ECO:0000313" key="4">
    <source>
        <dbReference type="Proteomes" id="UP000634579"/>
    </source>
</evidence>
<dbReference type="InterPro" id="IPR029479">
    <property type="entry name" value="Nitroreductase"/>
</dbReference>
<dbReference type="InterPro" id="IPR000415">
    <property type="entry name" value="Nitroreductase-like"/>
</dbReference>
<dbReference type="SUPFAM" id="SSF55469">
    <property type="entry name" value="FMN-dependent nitroreductase-like"/>
    <property type="match status" value="1"/>
</dbReference>
<dbReference type="CDD" id="cd02142">
    <property type="entry name" value="McbC_SagB-like_oxidoreductase"/>
    <property type="match status" value="1"/>
</dbReference>
<feature type="compositionally biased region" description="Low complexity" evidence="1">
    <location>
        <begin position="9"/>
        <end position="26"/>
    </location>
</feature>
<dbReference type="RefSeq" id="WP_194675264.1">
    <property type="nucleotide sequence ID" value="NZ_JADKRP010000001.1"/>
</dbReference>
<feature type="domain" description="Nitroreductase" evidence="2">
    <location>
        <begin position="144"/>
        <end position="313"/>
    </location>
</feature>